<dbReference type="Proteomes" id="UP000006657">
    <property type="component" value="Chromosome"/>
</dbReference>
<sequence length="31" mass="3541">MMTVMMKLTDNNFKRKVTLRASVGIGENIIE</sequence>
<dbReference type="STRING" id="709991.Odosp_3046"/>
<evidence type="ECO:0000313" key="2">
    <source>
        <dbReference type="Proteomes" id="UP000006657"/>
    </source>
</evidence>
<dbReference type="HOGENOM" id="CLU_3397636_0_0_10"/>
<dbReference type="AlphaFoldDB" id="F9Z752"/>
<evidence type="ECO:0000313" key="1">
    <source>
        <dbReference type="EMBL" id="ADY34012.1"/>
    </source>
</evidence>
<proteinExistence type="predicted"/>
<dbReference type="KEGG" id="osp:Odosp_3046"/>
<organism evidence="1 2">
    <name type="scientific">Odoribacter splanchnicus (strain ATCC 29572 / DSM 20712 / CIP 104287 / JCM 15291 / NCTC 10825 / 1651/6)</name>
    <name type="common">Bacteroides splanchnicus</name>
    <dbReference type="NCBI Taxonomy" id="709991"/>
    <lineage>
        <taxon>Bacteria</taxon>
        <taxon>Pseudomonadati</taxon>
        <taxon>Bacteroidota</taxon>
        <taxon>Bacteroidia</taxon>
        <taxon>Bacteroidales</taxon>
        <taxon>Odoribacteraceae</taxon>
        <taxon>Odoribacter</taxon>
    </lineage>
</organism>
<gene>
    <name evidence="1" type="ordered locus">Odosp_3046</name>
</gene>
<name>F9Z752_ODOSD</name>
<reference evidence="1 2" key="1">
    <citation type="journal article" date="2011" name="Stand. Genomic Sci.">
        <title>Complete genome sequence of Odoribacter splanchnicus type strain (1651/6).</title>
        <authorList>
            <consortium name="US DOE Joint Genome Institute (JGI-PGF)"/>
            <person name="Goker M."/>
            <person name="Gronow S."/>
            <person name="Zeytun A."/>
            <person name="Nolan M."/>
            <person name="Lucas S."/>
            <person name="Lapidus A."/>
            <person name="Hammon N."/>
            <person name="Deshpande S."/>
            <person name="Cheng J.F."/>
            <person name="Pitluck S."/>
            <person name="Liolios K."/>
            <person name="Pagani I."/>
            <person name="Ivanova N."/>
            <person name="Mavromatis K."/>
            <person name="Ovchinikova G."/>
            <person name="Pati A."/>
            <person name="Tapia R."/>
            <person name="Han C."/>
            <person name="Goodwin L."/>
            <person name="Chen A."/>
            <person name="Palaniappan K."/>
            <person name="Land M."/>
            <person name="Hauser L."/>
            <person name="Jeffries C.D."/>
            <person name="Brambilla E.M."/>
            <person name="Rohde M."/>
            <person name="Detter J.C."/>
            <person name="Woyke T."/>
            <person name="Bristow J."/>
            <person name="Markowitz V."/>
            <person name="Hugenholtz P."/>
            <person name="Eisen J.A."/>
            <person name="Kyrpides N.C."/>
            <person name="Klenk H.P."/>
        </authorList>
    </citation>
    <scope>NUCLEOTIDE SEQUENCE [LARGE SCALE GENOMIC DNA]</scope>
    <source>
        <strain evidence="2">ATCC 29572 / DSM 20712 / JCM 15291 / NCTC 10825 / 1651/6</strain>
    </source>
</reference>
<dbReference type="EMBL" id="CP002544">
    <property type="protein sequence ID" value="ADY34012.1"/>
    <property type="molecule type" value="Genomic_DNA"/>
</dbReference>
<keyword evidence="2" id="KW-1185">Reference proteome</keyword>
<protein>
    <submittedName>
        <fullName evidence="1">Uncharacterized protein</fullName>
    </submittedName>
</protein>
<dbReference type="PaxDb" id="709991-Odosp_3046"/>
<accession>F9Z752</accession>